<dbReference type="PANTHER" id="PTHR42928">
    <property type="entry name" value="TRICARBOXYLATE-BINDING PROTEIN"/>
    <property type="match status" value="1"/>
</dbReference>
<evidence type="ECO:0000313" key="4">
    <source>
        <dbReference type="Proteomes" id="UP000189796"/>
    </source>
</evidence>
<dbReference type="Pfam" id="PF03401">
    <property type="entry name" value="TctC"/>
    <property type="match status" value="1"/>
</dbReference>
<proteinExistence type="inferred from homology"/>
<dbReference type="InterPro" id="IPR005064">
    <property type="entry name" value="BUG"/>
</dbReference>
<accession>A0A1M5U4F2</accession>
<evidence type="ECO:0000256" key="2">
    <source>
        <dbReference type="SAM" id="SignalP"/>
    </source>
</evidence>
<dbReference type="Gene3D" id="3.40.190.150">
    <property type="entry name" value="Bordetella uptake gene, domain 1"/>
    <property type="match status" value="1"/>
</dbReference>
<keyword evidence="3" id="KW-0675">Receptor</keyword>
<dbReference type="CDD" id="cd13578">
    <property type="entry name" value="PBP2_Bug27"/>
    <property type="match status" value="1"/>
</dbReference>
<dbReference type="Gene3D" id="3.40.190.10">
    <property type="entry name" value="Periplasmic binding protein-like II"/>
    <property type="match status" value="1"/>
</dbReference>
<dbReference type="InterPro" id="IPR042100">
    <property type="entry name" value="Bug_dom1"/>
</dbReference>
<feature type="chain" id="PRO_5012635508" evidence="2">
    <location>
        <begin position="27"/>
        <end position="320"/>
    </location>
</feature>
<dbReference type="PIRSF" id="PIRSF017082">
    <property type="entry name" value="YflP"/>
    <property type="match status" value="1"/>
</dbReference>
<name>A0A1M5U4F2_9BRAD</name>
<comment type="similarity">
    <text evidence="1">Belongs to the UPF0065 (bug) family.</text>
</comment>
<dbReference type="EMBL" id="LT670817">
    <property type="protein sequence ID" value="SHH57736.1"/>
    <property type="molecule type" value="Genomic_DNA"/>
</dbReference>
<dbReference type="SUPFAM" id="SSF53850">
    <property type="entry name" value="Periplasmic binding protein-like II"/>
    <property type="match status" value="1"/>
</dbReference>
<gene>
    <name evidence="3" type="ORF">SAMN05443248_5275</name>
</gene>
<dbReference type="Proteomes" id="UP000189796">
    <property type="component" value="Chromosome I"/>
</dbReference>
<evidence type="ECO:0000313" key="3">
    <source>
        <dbReference type="EMBL" id="SHH57736.1"/>
    </source>
</evidence>
<evidence type="ECO:0000256" key="1">
    <source>
        <dbReference type="ARBA" id="ARBA00006987"/>
    </source>
</evidence>
<keyword evidence="2" id="KW-0732">Signal</keyword>
<dbReference type="RefSeq" id="WP_172842653.1">
    <property type="nucleotide sequence ID" value="NZ_LT670817.1"/>
</dbReference>
<organism evidence="3 4">
    <name type="scientific">Bradyrhizobium erythrophlei</name>
    <dbReference type="NCBI Taxonomy" id="1437360"/>
    <lineage>
        <taxon>Bacteria</taxon>
        <taxon>Pseudomonadati</taxon>
        <taxon>Pseudomonadota</taxon>
        <taxon>Alphaproteobacteria</taxon>
        <taxon>Hyphomicrobiales</taxon>
        <taxon>Nitrobacteraceae</taxon>
        <taxon>Bradyrhizobium</taxon>
    </lineage>
</organism>
<reference evidence="3 4" key="1">
    <citation type="submission" date="2016-11" db="EMBL/GenBank/DDBJ databases">
        <authorList>
            <person name="Jaros S."/>
            <person name="Januszkiewicz K."/>
            <person name="Wedrychowicz H."/>
        </authorList>
    </citation>
    <scope>NUCLEOTIDE SEQUENCE [LARGE SCALE GENOMIC DNA]</scope>
    <source>
        <strain evidence="3 4">GAS138</strain>
    </source>
</reference>
<protein>
    <submittedName>
        <fullName evidence="3">Tripartite-type tricarboxylate transporter, receptor component TctC</fullName>
    </submittedName>
</protein>
<dbReference type="AlphaFoldDB" id="A0A1M5U4F2"/>
<feature type="signal peptide" evidence="2">
    <location>
        <begin position="1"/>
        <end position="26"/>
    </location>
</feature>
<dbReference type="PANTHER" id="PTHR42928:SF5">
    <property type="entry name" value="BLR1237 PROTEIN"/>
    <property type="match status" value="1"/>
</dbReference>
<sequence length="320" mass="33990">MVLRRCAVAILACLALMIAAAGGVCAQNYPTKPIRIFVGAGPDFVARIIGQKFTEALGQQVVVEQLPGAGGLIAGQTVLKSRPDGYTLLFSTATYVALQAYRPDTTFNLARDFAPVGKIGEGPAVLYAQSSLGVKTLADLLKLAKERPGELNCGSTGPGTQAHLGCEMLRLYGGVDIVHVPYNGMGPALVDILAGRTQLLFGFLVSMPFVTSGKLVALAVTGPKRVPNAPQLPTTVEAGLPQLEYTTWYGLDAPKGTPQPIIDRLNAELVKALADPKVKEKIQSIGFEADSDTPEQFGEFVESELGKWQKIVRETGVKPE</sequence>